<gene>
    <name evidence="2" type="ORF">PILCRDRAFT_829408</name>
</gene>
<evidence type="ECO:0000313" key="2">
    <source>
        <dbReference type="EMBL" id="KIM73072.1"/>
    </source>
</evidence>
<name>A0A0C3B6X9_PILCF</name>
<dbReference type="Proteomes" id="UP000054166">
    <property type="component" value="Unassembled WGS sequence"/>
</dbReference>
<sequence>MSGLSYSQDTAQRGPIRLESPSRSGRTPRNNVGTDQGAEDSRTKRDAELYGVLDNC</sequence>
<reference evidence="3" key="2">
    <citation type="submission" date="2015-01" db="EMBL/GenBank/DDBJ databases">
        <title>Evolutionary Origins and Diversification of the Mycorrhizal Mutualists.</title>
        <authorList>
            <consortium name="DOE Joint Genome Institute"/>
            <consortium name="Mycorrhizal Genomics Consortium"/>
            <person name="Kohler A."/>
            <person name="Kuo A."/>
            <person name="Nagy L.G."/>
            <person name="Floudas D."/>
            <person name="Copeland A."/>
            <person name="Barry K.W."/>
            <person name="Cichocki N."/>
            <person name="Veneault-Fourrey C."/>
            <person name="LaButti K."/>
            <person name="Lindquist E.A."/>
            <person name="Lipzen A."/>
            <person name="Lundell T."/>
            <person name="Morin E."/>
            <person name="Murat C."/>
            <person name="Riley R."/>
            <person name="Ohm R."/>
            <person name="Sun H."/>
            <person name="Tunlid A."/>
            <person name="Henrissat B."/>
            <person name="Grigoriev I.V."/>
            <person name="Hibbett D.S."/>
            <person name="Martin F."/>
        </authorList>
    </citation>
    <scope>NUCLEOTIDE SEQUENCE [LARGE SCALE GENOMIC DNA]</scope>
    <source>
        <strain evidence="3">F 1598</strain>
    </source>
</reference>
<reference evidence="2 3" key="1">
    <citation type="submission" date="2014-04" db="EMBL/GenBank/DDBJ databases">
        <authorList>
            <consortium name="DOE Joint Genome Institute"/>
            <person name="Kuo A."/>
            <person name="Tarkka M."/>
            <person name="Buscot F."/>
            <person name="Kohler A."/>
            <person name="Nagy L.G."/>
            <person name="Floudas D."/>
            <person name="Copeland A."/>
            <person name="Barry K.W."/>
            <person name="Cichocki N."/>
            <person name="Veneault-Fourrey C."/>
            <person name="LaButti K."/>
            <person name="Lindquist E.A."/>
            <person name="Lipzen A."/>
            <person name="Lundell T."/>
            <person name="Morin E."/>
            <person name="Murat C."/>
            <person name="Sun H."/>
            <person name="Tunlid A."/>
            <person name="Henrissat B."/>
            <person name="Grigoriev I.V."/>
            <person name="Hibbett D.S."/>
            <person name="Martin F."/>
            <person name="Nordberg H.P."/>
            <person name="Cantor M.N."/>
            <person name="Hua S.X."/>
        </authorList>
    </citation>
    <scope>NUCLEOTIDE SEQUENCE [LARGE SCALE GENOMIC DNA]</scope>
    <source>
        <strain evidence="2 3">F 1598</strain>
    </source>
</reference>
<dbReference type="EMBL" id="KN833094">
    <property type="protein sequence ID" value="KIM73072.1"/>
    <property type="molecule type" value="Genomic_DNA"/>
</dbReference>
<dbReference type="InParanoid" id="A0A0C3B6X9"/>
<evidence type="ECO:0000256" key="1">
    <source>
        <dbReference type="SAM" id="MobiDB-lite"/>
    </source>
</evidence>
<proteinExistence type="predicted"/>
<evidence type="ECO:0000313" key="3">
    <source>
        <dbReference type="Proteomes" id="UP000054166"/>
    </source>
</evidence>
<feature type="compositionally biased region" description="Polar residues" evidence="1">
    <location>
        <begin position="1"/>
        <end position="11"/>
    </location>
</feature>
<dbReference type="HOGENOM" id="CLU_3015027_0_0_1"/>
<keyword evidence="3" id="KW-1185">Reference proteome</keyword>
<organism evidence="2 3">
    <name type="scientific">Piloderma croceum (strain F 1598)</name>
    <dbReference type="NCBI Taxonomy" id="765440"/>
    <lineage>
        <taxon>Eukaryota</taxon>
        <taxon>Fungi</taxon>
        <taxon>Dikarya</taxon>
        <taxon>Basidiomycota</taxon>
        <taxon>Agaricomycotina</taxon>
        <taxon>Agaricomycetes</taxon>
        <taxon>Agaricomycetidae</taxon>
        <taxon>Atheliales</taxon>
        <taxon>Atheliaceae</taxon>
        <taxon>Piloderma</taxon>
    </lineage>
</organism>
<accession>A0A0C3B6X9</accession>
<feature type="compositionally biased region" description="Basic and acidic residues" evidence="1">
    <location>
        <begin position="39"/>
        <end position="48"/>
    </location>
</feature>
<dbReference type="AlphaFoldDB" id="A0A0C3B6X9"/>
<protein>
    <submittedName>
        <fullName evidence="2">Uncharacterized protein</fullName>
    </submittedName>
</protein>
<feature type="compositionally biased region" description="Polar residues" evidence="1">
    <location>
        <begin position="21"/>
        <end position="34"/>
    </location>
</feature>
<feature type="region of interest" description="Disordered" evidence="1">
    <location>
        <begin position="1"/>
        <end position="56"/>
    </location>
</feature>